<keyword evidence="9" id="KW-0547">Nucleotide-binding</keyword>
<keyword evidence="10 17" id="KW-0418">Kinase</keyword>
<keyword evidence="8 17" id="KW-0808">Transferase</keyword>
<dbReference type="EMBL" id="LT906470">
    <property type="protein sequence ID" value="SNV58067.1"/>
    <property type="molecule type" value="Genomic_DNA"/>
</dbReference>
<dbReference type="Gene3D" id="3.40.1190.20">
    <property type="match status" value="1"/>
</dbReference>
<keyword evidence="18" id="KW-1185">Reference proteome</keyword>
<dbReference type="GO" id="GO:0005524">
    <property type="term" value="F:ATP binding"/>
    <property type="evidence" value="ECO:0007669"/>
    <property type="project" value="UniProtKB-KW"/>
</dbReference>
<dbReference type="EC" id="2.7.4.7" evidence="6"/>
<dbReference type="SUPFAM" id="SSF53613">
    <property type="entry name" value="Ribokinase-like"/>
    <property type="match status" value="1"/>
</dbReference>
<evidence type="ECO:0000256" key="1">
    <source>
        <dbReference type="ARBA" id="ARBA00000151"/>
    </source>
</evidence>
<dbReference type="InterPro" id="IPR029056">
    <property type="entry name" value="Ribokinase-like"/>
</dbReference>
<evidence type="ECO:0000256" key="13">
    <source>
        <dbReference type="ARBA" id="ARBA00037917"/>
    </source>
</evidence>
<dbReference type="Pfam" id="PF08543">
    <property type="entry name" value="Phos_pyr_kin"/>
    <property type="match status" value="1"/>
</dbReference>
<evidence type="ECO:0000256" key="7">
    <source>
        <dbReference type="ARBA" id="ARBA00019161"/>
    </source>
</evidence>
<dbReference type="KEGG" id="vrm:44547418_00337"/>
<comment type="catalytic activity">
    <reaction evidence="2">
        <text>4-amino-2-methyl-5-(phosphooxymethyl)pyrimidine + ATP = 4-amino-2-methyl-5-(diphosphooxymethyl)pyrimidine + ADP</text>
        <dbReference type="Rhea" id="RHEA:19893"/>
        <dbReference type="ChEBI" id="CHEBI:30616"/>
        <dbReference type="ChEBI" id="CHEBI:57841"/>
        <dbReference type="ChEBI" id="CHEBI:58354"/>
        <dbReference type="ChEBI" id="CHEBI:456216"/>
        <dbReference type="EC" id="2.7.4.7"/>
    </reaction>
</comment>
<sequence>MKLHTALSIAGTDPSGGAGIMADLKSFQTRHVYGMAIVTSVVAQNTTGVHHVEHVSLESIERQLSDVYSDIEPQAVKTGMIALPEMMDVIYPYLNQSIPYVMDPVMIATSGDRLVSDEAVNFLKTKLIPLAAVVTPNRSEAEVLADMPISGERDIAIAAKRILSDMGPQVVVIKGGHIGTGATDYAFTKKGEARSWTSPKYDTIHTHGTGCTFSAVITAELAKGHDVMDAIGIAKEYISLAIKHNPGLGHGCGPVNHMAMKL</sequence>
<dbReference type="RefSeq" id="WP_095065186.1">
    <property type="nucleotide sequence ID" value="NZ_LT906470.1"/>
</dbReference>
<dbReference type="GO" id="GO:0008972">
    <property type="term" value="F:phosphomethylpyrimidine kinase activity"/>
    <property type="evidence" value="ECO:0007669"/>
    <property type="project" value="UniProtKB-EC"/>
</dbReference>
<dbReference type="GO" id="GO:0008902">
    <property type="term" value="F:hydroxymethylpyrimidine kinase activity"/>
    <property type="evidence" value="ECO:0007669"/>
    <property type="project" value="UniProtKB-EC"/>
</dbReference>
<dbReference type="InterPro" id="IPR004399">
    <property type="entry name" value="HMP/HMP-P_kinase_dom"/>
</dbReference>
<evidence type="ECO:0000256" key="12">
    <source>
        <dbReference type="ARBA" id="ARBA00022977"/>
    </source>
</evidence>
<keyword evidence="12" id="KW-0784">Thiamine biosynthesis</keyword>
<evidence type="ECO:0000256" key="10">
    <source>
        <dbReference type="ARBA" id="ARBA00022777"/>
    </source>
</evidence>
<evidence type="ECO:0000256" key="8">
    <source>
        <dbReference type="ARBA" id="ARBA00022679"/>
    </source>
</evidence>
<evidence type="ECO:0000256" key="14">
    <source>
        <dbReference type="ARBA" id="ARBA00042102"/>
    </source>
</evidence>
<evidence type="ECO:0000313" key="17">
    <source>
        <dbReference type="EMBL" id="SNV58067.1"/>
    </source>
</evidence>
<accession>A0A239YGU9</accession>
<evidence type="ECO:0000256" key="9">
    <source>
        <dbReference type="ARBA" id="ARBA00022741"/>
    </source>
</evidence>
<dbReference type="EC" id="2.7.1.49" evidence="5"/>
<evidence type="ECO:0000256" key="3">
    <source>
        <dbReference type="ARBA" id="ARBA00004769"/>
    </source>
</evidence>
<evidence type="ECO:0000256" key="15">
    <source>
        <dbReference type="ARBA" id="ARBA00043176"/>
    </source>
</evidence>
<comment type="similarity">
    <text evidence="4">Belongs to the ThiD family.</text>
</comment>
<dbReference type="GO" id="GO:0009228">
    <property type="term" value="P:thiamine biosynthetic process"/>
    <property type="evidence" value="ECO:0007669"/>
    <property type="project" value="UniProtKB-KW"/>
</dbReference>
<reference evidence="17 18" key="1">
    <citation type="submission" date="2017-06" db="EMBL/GenBank/DDBJ databases">
        <authorList>
            <consortium name="Pathogen Informatics"/>
        </authorList>
    </citation>
    <scope>NUCLEOTIDE SEQUENCE [LARGE SCALE GENOMIC DNA]</scope>
    <source>
        <strain evidence="17 18">NCTC12018</strain>
    </source>
</reference>
<dbReference type="FunFam" id="3.40.1190.20:FF:000003">
    <property type="entry name" value="Phosphomethylpyrimidine kinase ThiD"/>
    <property type="match status" value="1"/>
</dbReference>
<organism evidence="17 18">
    <name type="scientific">Veillonella rodentium</name>
    <dbReference type="NCBI Taxonomy" id="248315"/>
    <lineage>
        <taxon>Bacteria</taxon>
        <taxon>Bacillati</taxon>
        <taxon>Bacillota</taxon>
        <taxon>Negativicutes</taxon>
        <taxon>Veillonellales</taxon>
        <taxon>Veillonellaceae</taxon>
        <taxon>Veillonella</taxon>
    </lineage>
</organism>
<keyword evidence="11" id="KW-0067">ATP-binding</keyword>
<dbReference type="Proteomes" id="UP000214973">
    <property type="component" value="Chromosome 1"/>
</dbReference>
<dbReference type="CDD" id="cd01169">
    <property type="entry name" value="HMPP_kinase"/>
    <property type="match status" value="1"/>
</dbReference>
<comment type="pathway">
    <text evidence="13">Cofactor biosynthesis; thiamine diphosphate biosynthesis; 4-amino-2-methyl-5-diphosphomethylpyrimidine from 5-amino-1-(5-phospho-D-ribosyl)imidazole: step 2/3.</text>
</comment>
<dbReference type="NCBIfam" id="TIGR00097">
    <property type="entry name" value="HMP-P_kinase"/>
    <property type="match status" value="1"/>
</dbReference>
<dbReference type="InterPro" id="IPR013749">
    <property type="entry name" value="PM/HMP-P_kinase-1"/>
</dbReference>
<protein>
    <recommendedName>
        <fullName evidence="7">Hydroxymethylpyrimidine/phosphomethylpyrimidine kinase</fullName>
        <ecNumber evidence="5">2.7.1.49</ecNumber>
        <ecNumber evidence="6">2.7.4.7</ecNumber>
    </recommendedName>
    <alternativeName>
        <fullName evidence="14">Hydroxymethylpyrimidine kinase</fullName>
    </alternativeName>
    <alternativeName>
        <fullName evidence="15">Hydroxymethylpyrimidine phosphate kinase</fullName>
    </alternativeName>
</protein>
<dbReference type="GO" id="GO:0005829">
    <property type="term" value="C:cytosol"/>
    <property type="evidence" value="ECO:0007669"/>
    <property type="project" value="TreeGrafter"/>
</dbReference>
<evidence type="ECO:0000256" key="5">
    <source>
        <dbReference type="ARBA" id="ARBA00012135"/>
    </source>
</evidence>
<gene>
    <name evidence="17" type="primary">thiD_1</name>
    <name evidence="17" type="ORF">SAMEA44547418_00337</name>
</gene>
<evidence type="ECO:0000256" key="6">
    <source>
        <dbReference type="ARBA" id="ARBA00012963"/>
    </source>
</evidence>
<evidence type="ECO:0000256" key="2">
    <source>
        <dbReference type="ARBA" id="ARBA00000565"/>
    </source>
</evidence>
<name>A0A239YGU9_9FIRM</name>
<comment type="pathway">
    <text evidence="3">Cofactor biosynthesis; thiamine diphosphate biosynthesis; 4-amino-2-methyl-5-diphosphomethylpyrimidine from 5-amino-1-(5-phospho-D-ribosyl)imidazole: step 3/3.</text>
</comment>
<evidence type="ECO:0000256" key="4">
    <source>
        <dbReference type="ARBA" id="ARBA00009879"/>
    </source>
</evidence>
<comment type="catalytic activity">
    <reaction evidence="1">
        <text>4-amino-5-hydroxymethyl-2-methylpyrimidine + ATP = 4-amino-2-methyl-5-(phosphooxymethyl)pyrimidine + ADP + H(+)</text>
        <dbReference type="Rhea" id="RHEA:23096"/>
        <dbReference type="ChEBI" id="CHEBI:15378"/>
        <dbReference type="ChEBI" id="CHEBI:16892"/>
        <dbReference type="ChEBI" id="CHEBI:30616"/>
        <dbReference type="ChEBI" id="CHEBI:58354"/>
        <dbReference type="ChEBI" id="CHEBI:456216"/>
        <dbReference type="EC" id="2.7.1.49"/>
    </reaction>
</comment>
<evidence type="ECO:0000259" key="16">
    <source>
        <dbReference type="Pfam" id="PF08543"/>
    </source>
</evidence>
<dbReference type="AlphaFoldDB" id="A0A239YGU9"/>
<dbReference type="PANTHER" id="PTHR20858:SF17">
    <property type="entry name" value="HYDROXYMETHYLPYRIMIDINE_PHOSPHOMETHYLPYRIMIDINE KINASE THI20-RELATED"/>
    <property type="match status" value="1"/>
</dbReference>
<dbReference type="PANTHER" id="PTHR20858">
    <property type="entry name" value="PHOSPHOMETHYLPYRIMIDINE KINASE"/>
    <property type="match status" value="1"/>
</dbReference>
<proteinExistence type="inferred from homology"/>
<feature type="domain" description="Pyridoxamine kinase/Phosphomethylpyrimidine kinase" evidence="16">
    <location>
        <begin position="13"/>
        <end position="256"/>
    </location>
</feature>
<evidence type="ECO:0000256" key="11">
    <source>
        <dbReference type="ARBA" id="ARBA00022840"/>
    </source>
</evidence>
<evidence type="ECO:0000313" key="18">
    <source>
        <dbReference type="Proteomes" id="UP000214973"/>
    </source>
</evidence>